<keyword evidence="4" id="KW-0804">Transcription</keyword>
<dbReference type="GO" id="GO:0006352">
    <property type="term" value="P:DNA-templated transcription initiation"/>
    <property type="evidence" value="ECO:0007669"/>
    <property type="project" value="InterPro"/>
</dbReference>
<evidence type="ECO:0000256" key="1">
    <source>
        <dbReference type="ARBA" id="ARBA00023015"/>
    </source>
</evidence>
<feature type="domain" description="RNA polymerase sigma-70 region 4" evidence="5">
    <location>
        <begin position="300"/>
        <end position="343"/>
    </location>
</feature>
<dbReference type="SUPFAM" id="SSF88659">
    <property type="entry name" value="Sigma3 and sigma4 domains of RNA polymerase sigma factors"/>
    <property type="match status" value="1"/>
</dbReference>
<evidence type="ECO:0000256" key="4">
    <source>
        <dbReference type="ARBA" id="ARBA00023163"/>
    </source>
</evidence>
<keyword evidence="3" id="KW-0238">DNA-binding</keyword>
<dbReference type="NCBIfam" id="TIGR02937">
    <property type="entry name" value="sigma70-ECF"/>
    <property type="match status" value="1"/>
</dbReference>
<dbReference type="Proteomes" id="UP000729701">
    <property type="component" value="Unassembled WGS sequence"/>
</dbReference>
<dbReference type="PANTHER" id="PTHR30385:SF7">
    <property type="entry name" value="RNA POLYMERASE SIGMA FACTOR FLIA"/>
    <property type="match status" value="1"/>
</dbReference>
<evidence type="ECO:0000313" key="7">
    <source>
        <dbReference type="Proteomes" id="UP000729701"/>
    </source>
</evidence>
<dbReference type="EMBL" id="JAHHGZ010000031">
    <property type="protein sequence ID" value="MBW4670495.1"/>
    <property type="molecule type" value="Genomic_DNA"/>
</dbReference>
<accession>A0A951QTE7</accession>
<evidence type="ECO:0000256" key="2">
    <source>
        <dbReference type="ARBA" id="ARBA00023082"/>
    </source>
</evidence>
<name>A0A951QTE7_9CYAN</name>
<dbReference type="InterPro" id="IPR013324">
    <property type="entry name" value="RNA_pol_sigma_r3/r4-like"/>
</dbReference>
<keyword evidence="2" id="KW-0731">Sigma factor</keyword>
<evidence type="ECO:0000259" key="5">
    <source>
        <dbReference type="Pfam" id="PF04545"/>
    </source>
</evidence>
<organism evidence="6 7">
    <name type="scientific">Cyanomargarita calcarea GSE-NOS-MK-12-04C</name>
    <dbReference type="NCBI Taxonomy" id="2839659"/>
    <lineage>
        <taxon>Bacteria</taxon>
        <taxon>Bacillati</taxon>
        <taxon>Cyanobacteriota</taxon>
        <taxon>Cyanophyceae</taxon>
        <taxon>Nostocales</taxon>
        <taxon>Cyanomargaritaceae</taxon>
        <taxon>Cyanomargarita</taxon>
    </lineage>
</organism>
<dbReference type="Gene3D" id="1.10.10.10">
    <property type="entry name" value="Winged helix-like DNA-binding domain superfamily/Winged helix DNA-binding domain"/>
    <property type="match status" value="1"/>
</dbReference>
<evidence type="ECO:0000313" key="6">
    <source>
        <dbReference type="EMBL" id="MBW4670495.1"/>
    </source>
</evidence>
<evidence type="ECO:0000256" key="3">
    <source>
        <dbReference type="ARBA" id="ARBA00023125"/>
    </source>
</evidence>
<reference evidence="6" key="2">
    <citation type="journal article" date="2022" name="Microbiol. Resour. Announc.">
        <title>Metagenome Sequencing to Explore Phylogenomics of Terrestrial Cyanobacteria.</title>
        <authorList>
            <person name="Ward R.D."/>
            <person name="Stajich J.E."/>
            <person name="Johansen J.R."/>
            <person name="Huntemann M."/>
            <person name="Clum A."/>
            <person name="Foster B."/>
            <person name="Foster B."/>
            <person name="Roux S."/>
            <person name="Palaniappan K."/>
            <person name="Varghese N."/>
            <person name="Mukherjee S."/>
            <person name="Reddy T.B.K."/>
            <person name="Daum C."/>
            <person name="Copeland A."/>
            <person name="Chen I.A."/>
            <person name="Ivanova N.N."/>
            <person name="Kyrpides N.C."/>
            <person name="Shapiro N."/>
            <person name="Eloe-Fadrosh E.A."/>
            <person name="Pietrasiak N."/>
        </authorList>
    </citation>
    <scope>NUCLEOTIDE SEQUENCE</scope>
    <source>
        <strain evidence="6">GSE-NOS-MK-12-04C</strain>
    </source>
</reference>
<dbReference type="InterPro" id="IPR036388">
    <property type="entry name" value="WH-like_DNA-bd_sf"/>
</dbReference>
<dbReference type="InterPro" id="IPR007630">
    <property type="entry name" value="RNA_pol_sigma70_r4"/>
</dbReference>
<dbReference type="Pfam" id="PF04545">
    <property type="entry name" value="Sigma70_r4"/>
    <property type="match status" value="1"/>
</dbReference>
<sequence>MHPRQSIIEIFSTFVQFESDRFHNWATDARLRRSIQSCVSKNPQEQSENFWVLYWYNCISKPELKMFGKQHLTAYLQEACYWASQKTSAGFNSTQYKLSDCFQIAIAKVDKLLKGFNPSQGSTLKNYARATFACTIRETLRQRHEVDICTPWGLLRKISQKRLFESLEAAGLSKDTINLYIIAWDCFKTLYLPSPGSTRQLVRPDAEIWEAITQAYNSQNSQKATPEILETWLLDCAKHTRRHLYPSTNSLNNPKNDDDSSEWLDNLFSGESVLTQLIIQQEEETRFSQQTEIHTLLISAIALLETQSQQMLELWYRQGLTQQQIAKHLEIPQYTVSRRFTKIRETLVKTVASWSKEKMHISLTSDILKEMTAVIEEWLQIYYTQS</sequence>
<proteinExistence type="predicted"/>
<dbReference type="PANTHER" id="PTHR30385">
    <property type="entry name" value="SIGMA FACTOR F FLAGELLAR"/>
    <property type="match status" value="1"/>
</dbReference>
<dbReference type="GO" id="GO:0016987">
    <property type="term" value="F:sigma factor activity"/>
    <property type="evidence" value="ECO:0007669"/>
    <property type="project" value="UniProtKB-KW"/>
</dbReference>
<keyword evidence="1" id="KW-0805">Transcription regulation</keyword>
<dbReference type="AlphaFoldDB" id="A0A951QTE7"/>
<dbReference type="GO" id="GO:0003677">
    <property type="term" value="F:DNA binding"/>
    <property type="evidence" value="ECO:0007669"/>
    <property type="project" value="UniProtKB-KW"/>
</dbReference>
<dbReference type="InterPro" id="IPR014284">
    <property type="entry name" value="RNA_pol_sigma-70_dom"/>
</dbReference>
<gene>
    <name evidence="6" type="ORF">KME60_24530</name>
</gene>
<reference evidence="6" key="1">
    <citation type="submission" date="2021-05" db="EMBL/GenBank/DDBJ databases">
        <authorList>
            <person name="Pietrasiak N."/>
            <person name="Ward R."/>
            <person name="Stajich J.E."/>
            <person name="Kurbessoian T."/>
        </authorList>
    </citation>
    <scope>NUCLEOTIDE SEQUENCE</scope>
    <source>
        <strain evidence="6">GSE-NOS-MK-12-04C</strain>
    </source>
</reference>
<comment type="caution">
    <text evidence="6">The sequence shown here is derived from an EMBL/GenBank/DDBJ whole genome shotgun (WGS) entry which is preliminary data.</text>
</comment>
<protein>
    <submittedName>
        <fullName evidence="6">Sigma-70 family RNA polymerase sigma factor</fullName>
    </submittedName>
</protein>